<feature type="transmembrane region" description="Helical" evidence="4">
    <location>
        <begin position="144"/>
        <end position="165"/>
    </location>
</feature>
<dbReference type="OrthoDB" id="9808182at2"/>
<feature type="transmembrane region" description="Helical" evidence="4">
    <location>
        <begin position="286"/>
        <end position="306"/>
    </location>
</feature>
<keyword evidence="2 4" id="KW-1133">Transmembrane helix</keyword>
<sequence length="406" mass="43498">MLERRIPEWLRHAPAPSIRGFATLAACEAAARGMLISVFPVALYNALQDAALVSRIYFLIGLASLCTGLLVPWINRHMPRRWIYGLGASLFTIGTACALTGSAAGVIAALACTTLSTVITFVCFNAYVLDYIDKIELGACETQRLFYSALGWTIGPVAGVTLMTLWPPAPFLISGAASIAMLITFLIMRLGNGKLLTRARRAAPNPLTYLGRFFAQPRLVAGWLFAVIRSCGWWAYVIYLPIYALHAGLPDTVGGTMLSLTNATLFLTPLMLRLMRRLSIRGTVRLGFAGATLAFTAAAILSPWPIAATSALYAGSVCLILLDVSAGLPFLMAVKPSERTEMSAVYSSYRDVSGIFTPGAAWLVLLVAPVWGIFAATAGALGLAWGIAASLHPRLGTQRIRLTPAE</sequence>
<dbReference type="InterPro" id="IPR036259">
    <property type="entry name" value="MFS_trans_sf"/>
</dbReference>
<dbReference type="InterPro" id="IPR011701">
    <property type="entry name" value="MFS"/>
</dbReference>
<feature type="transmembrane region" description="Helical" evidence="4">
    <location>
        <begin position="56"/>
        <end position="75"/>
    </location>
</feature>
<keyword evidence="3 4" id="KW-0472">Membrane</keyword>
<dbReference type="Proteomes" id="UP000198417">
    <property type="component" value="Unassembled WGS sequence"/>
</dbReference>
<evidence type="ECO:0000313" key="5">
    <source>
        <dbReference type="EMBL" id="SNR48215.1"/>
    </source>
</evidence>
<dbReference type="GO" id="GO:0022857">
    <property type="term" value="F:transmembrane transporter activity"/>
    <property type="evidence" value="ECO:0007669"/>
    <property type="project" value="InterPro"/>
</dbReference>
<feature type="transmembrane region" description="Helical" evidence="4">
    <location>
        <begin position="254"/>
        <end position="274"/>
    </location>
</feature>
<feature type="transmembrane region" description="Helical" evidence="4">
    <location>
        <begin position="312"/>
        <end position="334"/>
    </location>
</feature>
<evidence type="ECO:0000256" key="3">
    <source>
        <dbReference type="ARBA" id="ARBA00023136"/>
    </source>
</evidence>
<name>A0A238WNW3_9RHOB</name>
<reference evidence="5 6" key="1">
    <citation type="submission" date="2017-06" db="EMBL/GenBank/DDBJ databases">
        <authorList>
            <person name="Kim H.J."/>
            <person name="Triplett B.A."/>
        </authorList>
    </citation>
    <scope>NUCLEOTIDE SEQUENCE [LARGE SCALE GENOMIC DNA]</scope>
    <source>
        <strain evidence="5 6">DSM 29052</strain>
    </source>
</reference>
<feature type="transmembrane region" description="Helical" evidence="4">
    <location>
        <begin position="82"/>
        <end position="101"/>
    </location>
</feature>
<dbReference type="Gene3D" id="1.20.1250.20">
    <property type="entry name" value="MFS general substrate transporter like domains"/>
    <property type="match status" value="1"/>
</dbReference>
<accession>A0A238WNW3</accession>
<dbReference type="Pfam" id="PF07690">
    <property type="entry name" value="MFS_1"/>
    <property type="match status" value="1"/>
</dbReference>
<dbReference type="RefSeq" id="WP_089270209.1">
    <property type="nucleotide sequence ID" value="NZ_FZNN01000006.1"/>
</dbReference>
<evidence type="ECO:0000256" key="2">
    <source>
        <dbReference type="ARBA" id="ARBA00022989"/>
    </source>
</evidence>
<feature type="transmembrane region" description="Helical" evidence="4">
    <location>
        <begin position="171"/>
        <end position="191"/>
    </location>
</feature>
<dbReference type="SUPFAM" id="SSF103473">
    <property type="entry name" value="MFS general substrate transporter"/>
    <property type="match status" value="1"/>
</dbReference>
<feature type="transmembrane region" description="Helical" evidence="4">
    <location>
        <begin position="219"/>
        <end position="242"/>
    </location>
</feature>
<dbReference type="EMBL" id="FZNN01000006">
    <property type="protein sequence ID" value="SNR48215.1"/>
    <property type="molecule type" value="Genomic_DNA"/>
</dbReference>
<gene>
    <name evidence="5" type="ORF">SAMN06265370_106201</name>
</gene>
<feature type="transmembrane region" description="Helical" evidence="4">
    <location>
        <begin position="355"/>
        <end position="388"/>
    </location>
</feature>
<feature type="transmembrane region" description="Helical" evidence="4">
    <location>
        <begin position="21"/>
        <end position="44"/>
    </location>
</feature>
<keyword evidence="6" id="KW-1185">Reference proteome</keyword>
<proteinExistence type="predicted"/>
<protein>
    <submittedName>
        <fullName evidence="5">Major Facilitator Superfamily protein</fullName>
    </submittedName>
</protein>
<feature type="transmembrane region" description="Helical" evidence="4">
    <location>
        <begin position="107"/>
        <end position="132"/>
    </location>
</feature>
<evidence type="ECO:0000256" key="4">
    <source>
        <dbReference type="SAM" id="Phobius"/>
    </source>
</evidence>
<dbReference type="AlphaFoldDB" id="A0A238WNW3"/>
<evidence type="ECO:0000256" key="1">
    <source>
        <dbReference type="ARBA" id="ARBA00022692"/>
    </source>
</evidence>
<evidence type="ECO:0000313" key="6">
    <source>
        <dbReference type="Proteomes" id="UP000198417"/>
    </source>
</evidence>
<keyword evidence="1 4" id="KW-0812">Transmembrane</keyword>
<organism evidence="5 6">
    <name type="scientific">Puniceibacterium sediminis</name>
    <dbReference type="NCBI Taxonomy" id="1608407"/>
    <lineage>
        <taxon>Bacteria</taxon>
        <taxon>Pseudomonadati</taxon>
        <taxon>Pseudomonadota</taxon>
        <taxon>Alphaproteobacteria</taxon>
        <taxon>Rhodobacterales</taxon>
        <taxon>Paracoccaceae</taxon>
        <taxon>Puniceibacterium</taxon>
    </lineage>
</organism>